<keyword evidence="11 12" id="KW-0998">Cell outer membrane</keyword>
<comment type="similarity">
    <text evidence="12 13">Belongs to the TonB-dependent receptor family.</text>
</comment>
<dbReference type="SUPFAM" id="SSF56935">
    <property type="entry name" value="Porins"/>
    <property type="match status" value="1"/>
</dbReference>
<keyword evidence="5 12" id="KW-0812">Transmembrane</keyword>
<dbReference type="GO" id="GO:0015344">
    <property type="term" value="F:siderophore uptake transmembrane transporter activity"/>
    <property type="evidence" value="ECO:0007669"/>
    <property type="project" value="TreeGrafter"/>
</dbReference>
<keyword evidence="10 12" id="KW-0472">Membrane</keyword>
<evidence type="ECO:0000256" key="5">
    <source>
        <dbReference type="ARBA" id="ARBA00022692"/>
    </source>
</evidence>
<comment type="caution">
    <text evidence="18">The sequence shown here is derived from an EMBL/GenBank/DDBJ whole genome shotgun (WGS) entry which is preliminary data.</text>
</comment>
<dbReference type="InterPro" id="IPR000531">
    <property type="entry name" value="Beta-barrel_TonB"/>
</dbReference>
<evidence type="ECO:0000256" key="12">
    <source>
        <dbReference type="PROSITE-ProRule" id="PRU01360"/>
    </source>
</evidence>
<dbReference type="EMBL" id="CBLY010000005">
    <property type="protein sequence ID" value="CDG33538.1"/>
    <property type="molecule type" value="Genomic_DNA"/>
</dbReference>
<evidence type="ECO:0000256" key="6">
    <source>
        <dbReference type="ARBA" id="ARBA00022729"/>
    </source>
</evidence>
<evidence type="ECO:0000256" key="4">
    <source>
        <dbReference type="ARBA" id="ARBA00022496"/>
    </source>
</evidence>
<organism evidence="18 19">
    <name type="scientific">Parasaccharibacter apium</name>
    <dbReference type="NCBI Taxonomy" id="1510841"/>
    <lineage>
        <taxon>Bacteria</taxon>
        <taxon>Pseudomonadati</taxon>
        <taxon>Pseudomonadota</taxon>
        <taxon>Alphaproteobacteria</taxon>
        <taxon>Acetobacterales</taxon>
        <taxon>Acetobacteraceae</taxon>
        <taxon>Parasaccharibacter</taxon>
    </lineage>
</organism>
<keyword evidence="2 12" id="KW-0813">Transport</keyword>
<dbReference type="PROSITE" id="PS52016">
    <property type="entry name" value="TONB_DEPENDENT_REC_3"/>
    <property type="match status" value="1"/>
</dbReference>
<evidence type="ECO:0000256" key="14">
    <source>
        <dbReference type="SAM" id="MobiDB-lite"/>
    </source>
</evidence>
<evidence type="ECO:0000256" key="13">
    <source>
        <dbReference type="RuleBase" id="RU003357"/>
    </source>
</evidence>
<dbReference type="AlphaFoldDB" id="A0A7U7G5K1"/>
<evidence type="ECO:0000259" key="16">
    <source>
        <dbReference type="Pfam" id="PF00593"/>
    </source>
</evidence>
<dbReference type="Gene3D" id="2.170.130.10">
    <property type="entry name" value="TonB-dependent receptor, plug domain"/>
    <property type="match status" value="1"/>
</dbReference>
<evidence type="ECO:0000256" key="15">
    <source>
        <dbReference type="SAM" id="SignalP"/>
    </source>
</evidence>
<sequence>MRLFFSSHKKAPLFLLLCSPGLALADSGKPTHPSAAHHHPAQQPSHARPAKAVQAKKVEYITTRAAPETVQRGGGLIQPQHGTQSISEVGRSYMDIQAPTASAFQLVSVLPGANVMTSDPFGISPNTNISVRGLNSDALGYVLEGMPLNDVASYGGYPNQFADTENYSKVGLQQGSADLDSPVLNAAGGLMKLSFLDPSLKPGGLASFSYGSFNTRRGFIRLETGEIGHSGVRGFVSYSNTHADNWRSGGYDTRQHIDFRLLKEWGQGNQAGILGSWNRANTSYYPFTSLEDWKTYGTHSGKLTQHFEPGENSTSYWRLSRDPEETLYVGAPVHLHFNQRFSFDITPYAQRAYGNFPYGSTLSSTGNYYGSQPVTSLPVTDGQTVRADYTQRSYRSGVNMALHARYKWNDFVMGYWYDYSDDNEPQPFTSVGSDGSAANIWADKKRSRILMPDGNPYLAGSFHTMSQTNALYVGDHISLMQDRLVMDIGFKEVMLHRWGTNDVPGPQRNISSNRQEPLPRFGMRWNFTKQDQLFLNVNTNFRTPAVPTYYNSYAGVDANGVPNGSISQAGTNRLKNEYSVSEEFGYRRTGDWLTASLTFFNYNFRNRQVQTGEASNPNITTTINAGKQTSRGVDVELGTRPWHHISPYASFEYLHATIDNNIAAGSDILPTAGKTAVRSPHFQAGAGLRYDDGHFFSMISMHYMSHQYSTFMNDERIPAIMTADLTLGYRFNNVGFLHQPTLRLNLSNISNQRYLSGINSTTLNAHDTTGLHGGRVSGSAPGYYIGAPFAALASLTAGF</sequence>
<evidence type="ECO:0000313" key="18">
    <source>
        <dbReference type="EMBL" id="CDG33538.1"/>
    </source>
</evidence>
<dbReference type="PANTHER" id="PTHR32552">
    <property type="entry name" value="FERRICHROME IRON RECEPTOR-RELATED"/>
    <property type="match status" value="1"/>
</dbReference>
<dbReference type="Pfam" id="PF07715">
    <property type="entry name" value="Plug"/>
    <property type="match status" value="1"/>
</dbReference>
<name>A0A7U7G5K1_9PROT</name>
<evidence type="ECO:0000256" key="9">
    <source>
        <dbReference type="ARBA" id="ARBA00023077"/>
    </source>
</evidence>
<evidence type="ECO:0000256" key="1">
    <source>
        <dbReference type="ARBA" id="ARBA00004571"/>
    </source>
</evidence>
<feature type="domain" description="TonB-dependent receptor plug" evidence="17">
    <location>
        <begin position="82"/>
        <end position="180"/>
    </location>
</feature>
<comment type="subcellular location">
    <subcellularLocation>
        <location evidence="1 12">Cell outer membrane</location>
        <topology evidence="1 12">Multi-pass membrane protein</topology>
    </subcellularLocation>
</comment>
<reference evidence="18 19" key="2">
    <citation type="journal article" date="2014" name="PLoS ONE">
        <title>Evolution of mitochondria reconstructed from the energy metabolism of living bacteria.</title>
        <authorList>
            <person name="Degli Esposti M."/>
            <person name="Chouaia B."/>
            <person name="Comandatore F."/>
            <person name="Crotti E."/>
            <person name="Sassera D."/>
            <person name="Lievens P.M."/>
            <person name="Daffonchio D."/>
            <person name="Bandi C."/>
        </authorList>
    </citation>
    <scope>NUCLEOTIDE SEQUENCE [LARGE SCALE GENOMIC DNA]</scope>
    <source>
        <strain evidence="19">AM169</strain>
    </source>
</reference>
<evidence type="ECO:0000256" key="3">
    <source>
        <dbReference type="ARBA" id="ARBA00022452"/>
    </source>
</evidence>
<feature type="signal peptide" evidence="15">
    <location>
        <begin position="1"/>
        <end position="25"/>
    </location>
</feature>
<dbReference type="InterPro" id="IPR039426">
    <property type="entry name" value="TonB-dep_rcpt-like"/>
</dbReference>
<accession>A0A7U7G5K1</accession>
<evidence type="ECO:0000313" key="19">
    <source>
        <dbReference type="Proteomes" id="UP000027590"/>
    </source>
</evidence>
<keyword evidence="3 12" id="KW-1134">Transmembrane beta strand</keyword>
<keyword evidence="6 15" id="KW-0732">Signal</keyword>
<feature type="region of interest" description="Disordered" evidence="14">
    <location>
        <begin position="27"/>
        <end position="51"/>
    </location>
</feature>
<dbReference type="Gene3D" id="2.40.170.20">
    <property type="entry name" value="TonB-dependent receptor, beta-barrel domain"/>
    <property type="match status" value="1"/>
</dbReference>
<evidence type="ECO:0000256" key="10">
    <source>
        <dbReference type="ARBA" id="ARBA00023136"/>
    </source>
</evidence>
<gene>
    <name evidence="18" type="ORF">SACS_0800</name>
</gene>
<feature type="domain" description="TonB-dependent receptor-like beta-barrel" evidence="16">
    <location>
        <begin position="280"/>
        <end position="749"/>
    </location>
</feature>
<feature type="chain" id="PRO_5031304624" evidence="15">
    <location>
        <begin position="26"/>
        <end position="799"/>
    </location>
</feature>
<keyword evidence="7" id="KW-0408">Iron</keyword>
<dbReference type="PANTHER" id="PTHR32552:SF89">
    <property type="entry name" value="CATECHOLATE SIDEROPHORE RECEPTOR FIU"/>
    <property type="match status" value="1"/>
</dbReference>
<dbReference type="InterPro" id="IPR037066">
    <property type="entry name" value="Plug_dom_sf"/>
</dbReference>
<dbReference type="InterPro" id="IPR036942">
    <property type="entry name" value="Beta-barrel_TonB_sf"/>
</dbReference>
<evidence type="ECO:0000256" key="2">
    <source>
        <dbReference type="ARBA" id="ARBA00022448"/>
    </source>
</evidence>
<dbReference type="Pfam" id="PF00593">
    <property type="entry name" value="TonB_dep_Rec_b-barrel"/>
    <property type="match status" value="1"/>
</dbReference>
<keyword evidence="8" id="KW-0406">Ion transport</keyword>
<keyword evidence="4" id="KW-0410">Iron transport</keyword>
<proteinExistence type="inferred from homology"/>
<keyword evidence="9 13" id="KW-0798">TonB box</keyword>
<evidence type="ECO:0000259" key="17">
    <source>
        <dbReference type="Pfam" id="PF07715"/>
    </source>
</evidence>
<reference evidence="18 19" key="1">
    <citation type="journal article" date="2014" name="Genome Biol. Evol.">
        <title>Acetic acid bacteria genomes reveal functional traits for adaptation to life in insect guts.</title>
        <authorList>
            <person name="Chouaia B."/>
            <person name="Gaiarsa S."/>
            <person name="Crotti E."/>
            <person name="Comandatore F."/>
            <person name="Degli Esposti M."/>
            <person name="Ricci I."/>
            <person name="Alma A."/>
            <person name="Favia G."/>
            <person name="Bandi C."/>
            <person name="Daffonchio D."/>
        </authorList>
    </citation>
    <scope>NUCLEOTIDE SEQUENCE [LARGE SCALE GENOMIC DNA]</scope>
    <source>
        <strain evidence="19">AM169</strain>
    </source>
</reference>
<evidence type="ECO:0000256" key="11">
    <source>
        <dbReference type="ARBA" id="ARBA00023237"/>
    </source>
</evidence>
<dbReference type="Proteomes" id="UP000027590">
    <property type="component" value="Unassembled WGS sequence"/>
</dbReference>
<evidence type="ECO:0000256" key="8">
    <source>
        <dbReference type="ARBA" id="ARBA00023065"/>
    </source>
</evidence>
<dbReference type="InterPro" id="IPR012910">
    <property type="entry name" value="Plug_dom"/>
</dbReference>
<dbReference type="GO" id="GO:0009279">
    <property type="term" value="C:cell outer membrane"/>
    <property type="evidence" value="ECO:0007669"/>
    <property type="project" value="UniProtKB-SubCell"/>
</dbReference>
<keyword evidence="18" id="KW-0675">Receptor</keyword>
<evidence type="ECO:0000256" key="7">
    <source>
        <dbReference type="ARBA" id="ARBA00023004"/>
    </source>
</evidence>
<protein>
    <submittedName>
        <fullName evidence="18">TonB-dependent receptor</fullName>
    </submittedName>
</protein>